<dbReference type="Gene3D" id="3.40.50.1820">
    <property type="entry name" value="alpha/beta hydrolase"/>
    <property type="match status" value="1"/>
</dbReference>
<organism evidence="2 3">
    <name type="scientific">Phytophthora nicotianae P1976</name>
    <dbReference type="NCBI Taxonomy" id="1317066"/>
    <lineage>
        <taxon>Eukaryota</taxon>
        <taxon>Sar</taxon>
        <taxon>Stramenopiles</taxon>
        <taxon>Oomycota</taxon>
        <taxon>Peronosporomycetes</taxon>
        <taxon>Peronosporales</taxon>
        <taxon>Peronosporaceae</taxon>
        <taxon>Phytophthora</taxon>
    </lineage>
</organism>
<dbReference type="PROSITE" id="PS00941">
    <property type="entry name" value="CARBOXYLESTERASE_B_2"/>
    <property type="match status" value="1"/>
</dbReference>
<dbReference type="EMBL" id="ANJA01002519">
    <property type="protein sequence ID" value="ETO69682.1"/>
    <property type="molecule type" value="Genomic_DNA"/>
</dbReference>
<dbReference type="InterPro" id="IPR050309">
    <property type="entry name" value="Type-B_Carboxylest/Lipase"/>
</dbReference>
<dbReference type="ESTHER" id="phypr-v9eq47">
    <property type="family name" value="Fungal_carboxylesterase_lipase"/>
</dbReference>
<evidence type="ECO:0000313" key="2">
    <source>
        <dbReference type="EMBL" id="ETO69682.1"/>
    </source>
</evidence>
<dbReference type="InterPro" id="IPR019819">
    <property type="entry name" value="Carboxylesterase_B_CS"/>
</dbReference>
<protein>
    <recommendedName>
        <fullName evidence="1">Carboxylesterase type B domain-containing protein</fullName>
    </recommendedName>
</protein>
<dbReference type="InterPro" id="IPR029058">
    <property type="entry name" value="AB_hydrolase_fold"/>
</dbReference>
<name>A0A080ZSS1_PHYNI</name>
<evidence type="ECO:0000313" key="3">
    <source>
        <dbReference type="Proteomes" id="UP000028582"/>
    </source>
</evidence>
<accession>A0A080ZSS1</accession>
<reference evidence="2 3" key="1">
    <citation type="submission" date="2013-11" db="EMBL/GenBank/DDBJ databases">
        <title>The Genome Sequence of Phytophthora parasitica P1976.</title>
        <authorList>
            <consortium name="The Broad Institute Genomics Platform"/>
            <person name="Russ C."/>
            <person name="Tyler B."/>
            <person name="Panabieres F."/>
            <person name="Shan W."/>
            <person name="Tripathy S."/>
            <person name="Grunwald N."/>
            <person name="Machado M."/>
            <person name="Johnson C.S."/>
            <person name="Walker B."/>
            <person name="Young S."/>
            <person name="Zeng Q."/>
            <person name="Gargeya S."/>
            <person name="Fitzgerald M."/>
            <person name="Haas B."/>
            <person name="Abouelleil A."/>
            <person name="Allen A.W."/>
            <person name="Alvarado L."/>
            <person name="Arachchi H.M."/>
            <person name="Berlin A.M."/>
            <person name="Chapman S.B."/>
            <person name="Gainer-Dewar J."/>
            <person name="Goldberg J."/>
            <person name="Griggs A."/>
            <person name="Gujja S."/>
            <person name="Hansen M."/>
            <person name="Howarth C."/>
            <person name="Imamovic A."/>
            <person name="Ireland A."/>
            <person name="Larimer J."/>
            <person name="McCowan C."/>
            <person name="Murphy C."/>
            <person name="Pearson M."/>
            <person name="Poon T.W."/>
            <person name="Priest M."/>
            <person name="Roberts A."/>
            <person name="Saif S."/>
            <person name="Shea T."/>
            <person name="Sisk P."/>
            <person name="Sykes S."/>
            <person name="Wortman J."/>
            <person name="Nusbaum C."/>
            <person name="Birren B."/>
        </authorList>
    </citation>
    <scope>NUCLEOTIDE SEQUENCE [LARGE SCALE GENOMIC DNA]</scope>
    <source>
        <strain evidence="2 3">P1976</strain>
    </source>
</reference>
<dbReference type="Proteomes" id="UP000028582">
    <property type="component" value="Unassembled WGS sequence"/>
</dbReference>
<sequence length="524" mass="57796">MYIYTLPVAAAAFTAAILAANPRSDESSALPTINLDYTTVQAIDGNTTVGYYKFQNIRYAKPPTGDLRFAAPEWPDVETEINTGNLANTNVDCTSSEDCLFVDVWAPVDAVGRNLPVLVYNYGGRFKLGSKSVNTPEGLFEVSTDFIYVSYNYRHGLTGVATGPTYQHEGGVSNLAIWDATHAFEWVQKYIHNFGGNSHDVTAVGFSAGGSQIAFQMTRFGGRAPQLFQKAYIMSPGYLPSAGHHHAEQFWQNVSSAVGCDGGHLDCMRQVPFDTLSNATAEIVSSYSYTLQPRVDGYILPDTYEASLYQGHFNFSGPVVLTHARHEFNSVAYDGIKTEEDIFATFRVLFPALTENIIHELLEMYPAADYESAGLRFNDIRQSYEVTAKNYGLCNALNNETWNAEIAISPAKHGTDQTYYFYNTNSLMGSSNETTTGFSAAEAALVGAITSPVNAAVARMMQKYLLSFVLAGNPNTVWPDDKLYWPQYNDPSLGTQIVINETFSVDEYALANAKSVHWNKALWY</sequence>
<evidence type="ECO:0000259" key="1">
    <source>
        <dbReference type="Pfam" id="PF00135"/>
    </source>
</evidence>
<gene>
    <name evidence="2" type="ORF">F444_13778</name>
</gene>
<dbReference type="Pfam" id="PF00135">
    <property type="entry name" value="COesterase"/>
    <property type="match status" value="1"/>
</dbReference>
<dbReference type="OrthoDB" id="408631at2759"/>
<feature type="domain" description="Carboxylesterase type B" evidence="1">
    <location>
        <begin position="45"/>
        <end position="492"/>
    </location>
</feature>
<dbReference type="AlphaFoldDB" id="A0A080ZSS1"/>
<dbReference type="SUPFAM" id="SSF53474">
    <property type="entry name" value="alpha/beta-Hydrolases"/>
    <property type="match status" value="1"/>
</dbReference>
<proteinExistence type="predicted"/>
<dbReference type="PANTHER" id="PTHR11559">
    <property type="entry name" value="CARBOXYLESTERASE"/>
    <property type="match status" value="1"/>
</dbReference>
<dbReference type="InterPro" id="IPR002018">
    <property type="entry name" value="CarbesteraseB"/>
</dbReference>
<comment type="caution">
    <text evidence="2">The sequence shown here is derived from an EMBL/GenBank/DDBJ whole genome shotgun (WGS) entry which is preliminary data.</text>
</comment>